<accession>X1I2E5</accession>
<feature type="non-terminal residue" evidence="1">
    <location>
        <position position="86"/>
    </location>
</feature>
<gene>
    <name evidence="1" type="ORF">S03H2_42358</name>
</gene>
<protein>
    <submittedName>
        <fullName evidence="1">Uncharacterized protein</fullName>
    </submittedName>
</protein>
<name>X1I2E5_9ZZZZ</name>
<proteinExistence type="predicted"/>
<reference evidence="1" key="1">
    <citation type="journal article" date="2014" name="Front. Microbiol.">
        <title>High frequency of phylogenetically diverse reductive dehalogenase-homologous genes in deep subseafloor sedimentary metagenomes.</title>
        <authorList>
            <person name="Kawai M."/>
            <person name="Futagami T."/>
            <person name="Toyoda A."/>
            <person name="Takaki Y."/>
            <person name="Nishi S."/>
            <person name="Hori S."/>
            <person name="Arai W."/>
            <person name="Tsubouchi T."/>
            <person name="Morono Y."/>
            <person name="Uchiyama I."/>
            <person name="Ito T."/>
            <person name="Fujiyama A."/>
            <person name="Inagaki F."/>
            <person name="Takami H."/>
        </authorList>
    </citation>
    <scope>NUCLEOTIDE SEQUENCE</scope>
    <source>
        <strain evidence="1">Expedition CK06-06</strain>
    </source>
</reference>
<comment type="caution">
    <text evidence="1">The sequence shown here is derived from an EMBL/GenBank/DDBJ whole genome shotgun (WGS) entry which is preliminary data.</text>
</comment>
<dbReference type="EMBL" id="BARU01026361">
    <property type="protein sequence ID" value="GAH75892.1"/>
    <property type="molecule type" value="Genomic_DNA"/>
</dbReference>
<sequence length="86" mass="9765">MIDFPGGGMEPTANEAKDTGFSDYVVHFRWVFIMADDKDIIDRKNVRKIQSSFSWVDHKLITGGFLDEVSTVGILVYFFLTAVSDR</sequence>
<evidence type="ECO:0000313" key="1">
    <source>
        <dbReference type="EMBL" id="GAH75892.1"/>
    </source>
</evidence>
<dbReference type="AlphaFoldDB" id="X1I2E5"/>
<organism evidence="1">
    <name type="scientific">marine sediment metagenome</name>
    <dbReference type="NCBI Taxonomy" id="412755"/>
    <lineage>
        <taxon>unclassified sequences</taxon>
        <taxon>metagenomes</taxon>
        <taxon>ecological metagenomes</taxon>
    </lineage>
</organism>